<name>A0A2U2RH93_9MICO</name>
<dbReference type="EMBL" id="QFKX01000006">
    <property type="protein sequence ID" value="PWH05227.1"/>
    <property type="molecule type" value="Genomic_DNA"/>
</dbReference>
<sequence length="199" mass="22564">MLDLLLTPGVLTPLASIAGVIVTAFLAVRATKQQSRDLTRQLNHQTEQASADRHRGHEAQLRGERLEVYRRYLEVSDRVALTFRPVVSGTWQRRSDEAEAADRDEWHVRTEVELLASHKVASAARDLHSSQQERRKEWARRWSPQGQRDVTTEDDPALTMWGTALDPLVQGVSFLTHLMRQEMTAGVEEPPTQPGKDPE</sequence>
<gene>
    <name evidence="3" type="ORF">DEO23_14195</name>
</gene>
<evidence type="ECO:0000256" key="2">
    <source>
        <dbReference type="SAM" id="Phobius"/>
    </source>
</evidence>
<feature type="compositionally biased region" description="Basic and acidic residues" evidence="1">
    <location>
        <begin position="125"/>
        <end position="140"/>
    </location>
</feature>
<protein>
    <submittedName>
        <fullName evidence="3">Uncharacterized protein</fullName>
    </submittedName>
</protein>
<dbReference type="Proteomes" id="UP000245590">
    <property type="component" value="Unassembled WGS sequence"/>
</dbReference>
<keyword evidence="2" id="KW-0472">Membrane</keyword>
<keyword evidence="2" id="KW-0812">Transmembrane</keyword>
<evidence type="ECO:0000256" key="1">
    <source>
        <dbReference type="SAM" id="MobiDB-lite"/>
    </source>
</evidence>
<feature type="compositionally biased region" description="Polar residues" evidence="1">
    <location>
        <begin position="40"/>
        <end position="49"/>
    </location>
</feature>
<feature type="region of interest" description="Disordered" evidence="1">
    <location>
        <begin position="37"/>
        <end position="57"/>
    </location>
</feature>
<feature type="region of interest" description="Disordered" evidence="1">
    <location>
        <begin position="122"/>
        <end position="154"/>
    </location>
</feature>
<proteinExistence type="predicted"/>
<evidence type="ECO:0000313" key="3">
    <source>
        <dbReference type="EMBL" id="PWH05227.1"/>
    </source>
</evidence>
<keyword evidence="2" id="KW-1133">Transmembrane helix</keyword>
<keyword evidence="4" id="KW-1185">Reference proteome</keyword>
<accession>A0A2U2RH93</accession>
<dbReference type="AlphaFoldDB" id="A0A2U2RH93"/>
<evidence type="ECO:0000313" key="4">
    <source>
        <dbReference type="Proteomes" id="UP000245590"/>
    </source>
</evidence>
<reference evidence="3 4" key="1">
    <citation type="submission" date="2018-05" db="EMBL/GenBank/DDBJ databases">
        <title>Brachybacterium sp. M1HQ-2T, whole genome shotgun sequence.</title>
        <authorList>
            <person name="Tuo L."/>
        </authorList>
    </citation>
    <scope>NUCLEOTIDE SEQUENCE [LARGE SCALE GENOMIC DNA]</scope>
    <source>
        <strain evidence="3 4">M1HQ-2</strain>
    </source>
</reference>
<comment type="caution">
    <text evidence="3">The sequence shown here is derived from an EMBL/GenBank/DDBJ whole genome shotgun (WGS) entry which is preliminary data.</text>
</comment>
<feature type="transmembrane region" description="Helical" evidence="2">
    <location>
        <begin position="6"/>
        <end position="28"/>
    </location>
</feature>
<organism evidence="3 4">
    <name type="scientific">Brachybacterium endophyticum</name>
    <dbReference type="NCBI Taxonomy" id="2182385"/>
    <lineage>
        <taxon>Bacteria</taxon>
        <taxon>Bacillati</taxon>
        <taxon>Actinomycetota</taxon>
        <taxon>Actinomycetes</taxon>
        <taxon>Micrococcales</taxon>
        <taxon>Dermabacteraceae</taxon>
        <taxon>Brachybacterium</taxon>
    </lineage>
</organism>